<feature type="domain" description="Molybdopterin oxidoreductase N-terminal" evidence="10">
    <location>
        <begin position="15"/>
        <end position="55"/>
    </location>
</feature>
<feature type="binding site" evidence="6">
    <location>
        <position position="120"/>
    </location>
    <ligand>
        <name>Mo-bis(molybdopterin guanine dinucleotide)</name>
        <dbReference type="ChEBI" id="CHEBI:60539"/>
    </ligand>
</feature>
<dbReference type="GO" id="GO:0009055">
    <property type="term" value="F:electron transfer activity"/>
    <property type="evidence" value="ECO:0007669"/>
    <property type="project" value="TreeGrafter"/>
</dbReference>
<feature type="binding site" evidence="6">
    <location>
        <position position="731"/>
    </location>
    <ligand>
        <name>Mo-bis(molybdopterin guanine dinucleotide)</name>
        <dbReference type="ChEBI" id="CHEBI:60539"/>
    </ligand>
</feature>
<dbReference type="Pfam" id="PF01568">
    <property type="entry name" value="Molydop_binding"/>
    <property type="match status" value="1"/>
</dbReference>
<dbReference type="SUPFAM" id="SSF50692">
    <property type="entry name" value="ADC-like"/>
    <property type="match status" value="1"/>
</dbReference>
<dbReference type="PROSITE" id="PS00490">
    <property type="entry name" value="MOLYBDOPTERIN_PROK_2"/>
    <property type="match status" value="1"/>
</dbReference>
<dbReference type="InterPro" id="IPR009010">
    <property type="entry name" value="Asp_de-COase-like_dom_sf"/>
</dbReference>
<keyword evidence="3 6" id="KW-0479">Metal-binding</keyword>
<evidence type="ECO:0000256" key="3">
    <source>
        <dbReference type="ARBA" id="ARBA00022723"/>
    </source>
</evidence>
<feature type="binding site" evidence="6">
    <location>
        <position position="332"/>
    </location>
    <ligand>
        <name>Mo-bis(molybdopterin guanine dinucleotide)</name>
        <dbReference type="ChEBI" id="CHEBI:60539"/>
    </ligand>
</feature>
<comment type="caution">
    <text evidence="11">The sequence shown here is derived from an EMBL/GenBank/DDBJ whole genome shotgun (WGS) entry which is preliminary data.</text>
</comment>
<dbReference type="GO" id="GO:0009061">
    <property type="term" value="P:anaerobic respiration"/>
    <property type="evidence" value="ECO:0007669"/>
    <property type="project" value="TreeGrafter"/>
</dbReference>
<dbReference type="Pfam" id="PF00384">
    <property type="entry name" value="Molybdopterin"/>
    <property type="match status" value="1"/>
</dbReference>
<name>A0A844QJ26_9HYPH</name>
<comment type="cofactor">
    <cofactor evidence="6">
        <name>Mo-bis(molybdopterin guanine dinucleotide)</name>
        <dbReference type="ChEBI" id="CHEBI:60539"/>
    </cofactor>
    <text evidence="6">Binds 1 molybdenum-bis(molybdopterin guanine dinucleotide) (Mo-bis-MGD) cofactor per subunit.</text>
</comment>
<dbReference type="GO" id="GO:0043546">
    <property type="term" value="F:molybdopterin cofactor binding"/>
    <property type="evidence" value="ECO:0007669"/>
    <property type="project" value="InterPro"/>
</dbReference>
<dbReference type="InterPro" id="IPR006657">
    <property type="entry name" value="MoPterin_dinucl-bd_dom"/>
</dbReference>
<dbReference type="GO" id="GO:0030151">
    <property type="term" value="F:molybdenum ion binding"/>
    <property type="evidence" value="ECO:0007669"/>
    <property type="project" value="TreeGrafter"/>
</dbReference>
<dbReference type="Proteomes" id="UP000463224">
    <property type="component" value="Unassembled WGS sequence"/>
</dbReference>
<dbReference type="InterPro" id="IPR006655">
    <property type="entry name" value="Mopterin_OxRdtase_prok_CS"/>
</dbReference>
<organism evidence="11 12">
    <name type="scientific">Nitratireductor arenosus</name>
    <dbReference type="NCBI Taxonomy" id="2682096"/>
    <lineage>
        <taxon>Bacteria</taxon>
        <taxon>Pseudomonadati</taxon>
        <taxon>Pseudomonadota</taxon>
        <taxon>Alphaproteobacteria</taxon>
        <taxon>Hyphomicrobiales</taxon>
        <taxon>Phyllobacteriaceae</taxon>
        <taxon>Nitratireductor</taxon>
    </lineage>
</organism>
<accession>A0A844QJ26</accession>
<comment type="similarity">
    <text evidence="1">Belongs to the prokaryotic molybdopterin-containing oxidoreductase family.</text>
</comment>
<protein>
    <submittedName>
        <fullName evidence="11">Molybdopterin guanine dinucleotide-containing S/N-oxide reductase</fullName>
    </submittedName>
</protein>
<dbReference type="EMBL" id="WPHG01000003">
    <property type="protein sequence ID" value="MVA98604.1"/>
    <property type="molecule type" value="Genomic_DNA"/>
</dbReference>
<dbReference type="InterPro" id="IPR006658">
    <property type="entry name" value="BisC"/>
</dbReference>
<feature type="binding site" evidence="6">
    <location>
        <position position="477"/>
    </location>
    <ligand>
        <name>Mo-bis(molybdopterin guanine dinucleotide)</name>
        <dbReference type="ChEBI" id="CHEBI:60539"/>
    </ligand>
</feature>
<feature type="domain" description="Molybdopterin dinucleotide-binding" evidence="9">
    <location>
        <begin position="631"/>
        <end position="750"/>
    </location>
</feature>
<dbReference type="Gene3D" id="3.90.55.10">
    <property type="entry name" value="Dimethylsulfoxide Reductase, domain 3"/>
    <property type="match status" value="1"/>
</dbReference>
<evidence type="ECO:0000256" key="6">
    <source>
        <dbReference type="PIRSR" id="PIRSR606658-1"/>
    </source>
</evidence>
<evidence type="ECO:0000259" key="10">
    <source>
        <dbReference type="Pfam" id="PF18364"/>
    </source>
</evidence>
<evidence type="ECO:0000259" key="9">
    <source>
        <dbReference type="Pfam" id="PF01568"/>
    </source>
</evidence>
<feature type="region of interest" description="Disordered" evidence="7">
    <location>
        <begin position="711"/>
        <end position="741"/>
    </location>
</feature>
<feature type="binding site" evidence="6">
    <location>
        <position position="434"/>
    </location>
    <ligand>
        <name>Mo-bis(molybdopterin guanine dinucleotide)</name>
        <dbReference type="ChEBI" id="CHEBI:60539"/>
    </ligand>
</feature>
<dbReference type="InterPro" id="IPR006656">
    <property type="entry name" value="Mopterin_OxRdtase"/>
</dbReference>
<feature type="region of interest" description="Disordered" evidence="7">
    <location>
        <begin position="759"/>
        <end position="778"/>
    </location>
</feature>
<feature type="domain" description="Molybdopterin oxidoreductase" evidence="8">
    <location>
        <begin position="59"/>
        <end position="515"/>
    </location>
</feature>
<feature type="binding site" evidence="6">
    <location>
        <position position="430"/>
    </location>
    <ligand>
        <name>Mo-bis(molybdopterin guanine dinucleotide)</name>
        <dbReference type="ChEBI" id="CHEBI:60539"/>
    </ligand>
</feature>
<dbReference type="Gene3D" id="3.40.50.740">
    <property type="match status" value="1"/>
</dbReference>
<evidence type="ECO:0000256" key="1">
    <source>
        <dbReference type="ARBA" id="ARBA00010312"/>
    </source>
</evidence>
<dbReference type="GO" id="GO:0016491">
    <property type="term" value="F:oxidoreductase activity"/>
    <property type="evidence" value="ECO:0007669"/>
    <property type="project" value="UniProtKB-KW"/>
</dbReference>
<evidence type="ECO:0000256" key="2">
    <source>
        <dbReference type="ARBA" id="ARBA00022505"/>
    </source>
</evidence>
<evidence type="ECO:0000313" key="12">
    <source>
        <dbReference type="Proteomes" id="UP000463224"/>
    </source>
</evidence>
<dbReference type="PANTHER" id="PTHR43742:SF10">
    <property type="entry name" value="TRIMETHYLAMINE-N-OXIDE REDUCTASE 2"/>
    <property type="match status" value="1"/>
</dbReference>
<evidence type="ECO:0000256" key="7">
    <source>
        <dbReference type="SAM" id="MobiDB-lite"/>
    </source>
</evidence>
<dbReference type="Pfam" id="PF18364">
    <property type="entry name" value="Molybdopterin_N"/>
    <property type="match status" value="1"/>
</dbReference>
<reference evidence="11 12" key="1">
    <citation type="submission" date="2019-12" db="EMBL/GenBank/DDBJ databases">
        <title>Nitratireductor arenosus sp. nov., Isolated from sea sand, Jeju island, South Korea.</title>
        <authorList>
            <person name="Kim W."/>
        </authorList>
    </citation>
    <scope>NUCLEOTIDE SEQUENCE [LARGE SCALE GENOMIC DNA]</scope>
    <source>
        <strain evidence="11 12">CAU 1489</strain>
    </source>
</reference>
<dbReference type="CDD" id="cd02769">
    <property type="entry name" value="MopB_DMSOR-BSOR-TMAOR"/>
    <property type="match status" value="1"/>
</dbReference>
<sequence length="778" mass="84326">MTEFLDDPAIRWVSHSSHWGAFDAGVRDGRLIGVRPFRHDPQPSALTGAIPDAVHAGSRITTPAVRRGFLERGAASREARGRDEFVAVSWDEALDLVASELERVRSTHGNEAIFGGSYGWSSAGRFHHAKTQLNRFLNTIGGFVGQIQNYSIAAGLTLLPHLLGSTQACSGPVTSWGSIARNGGLVVAFGGLPDKNLQVAAGGPAEHAAPSAIRAARAAGVEFVNISPLQADIDDGIDAEWIAPRPNTDTALMLGIAHTLLTEGLHDRAFLDRYCVGYDRFEAYLAGRTDGIEKSAEWAAAICGIAPATIRTLARRMAATRTMITMTWSLQRADHGEQPFWMAITLAAMLGQIGLPGGGVAFGHGSISGMGTPRTEIASPNLTAGVNPVKTAIPVARICDMFLHPGEAYDFNGRHCRYPDIRLVYWAGGNPFHHHQDINRMRTALRRPETFIVNESWWTATARFADIVLPATTTLERNDVGACGRDRFIIAMKQAIEPLNDARNDHDIFRGLAERLGTLRAFTEGRSEMDWIRHLYETAREQASRRQVQLPDFDSFWEREFAEIEPPAADFDLFSDFRADPDGARLNTPSGRIEIYSDTIAGFGYDDCPGHATWLEPAEWLGSSQTGAHPLHMISNQPRNRLHGQLDDTALSRSGKVGGREPLLINPVDAAARALADGDIVRVFNARGSVLAGVRITDTIRPGVVQLATGSWYDPSDPARDGSTDKHGNPNVLTIDKGTSRLGQGPIAQTALVEVERAADAPPVTAYDPPAIAPGAKR</sequence>
<dbReference type="CDD" id="cd02793">
    <property type="entry name" value="MopB_CT_DMSOR-BSOR-TMAOR"/>
    <property type="match status" value="1"/>
</dbReference>
<dbReference type="PANTHER" id="PTHR43742">
    <property type="entry name" value="TRIMETHYLAMINE-N-OXIDE REDUCTASE"/>
    <property type="match status" value="1"/>
</dbReference>
<evidence type="ECO:0000313" key="11">
    <source>
        <dbReference type="EMBL" id="MVA98604.1"/>
    </source>
</evidence>
<dbReference type="GO" id="GO:0030288">
    <property type="term" value="C:outer membrane-bounded periplasmic space"/>
    <property type="evidence" value="ECO:0007669"/>
    <property type="project" value="TreeGrafter"/>
</dbReference>
<evidence type="ECO:0000256" key="5">
    <source>
        <dbReference type="ARBA" id="ARBA00023002"/>
    </source>
</evidence>
<dbReference type="InterPro" id="IPR041460">
    <property type="entry name" value="Molybdopterin_N"/>
</dbReference>
<dbReference type="SUPFAM" id="SSF53706">
    <property type="entry name" value="Formate dehydrogenase/DMSO reductase, domains 1-3"/>
    <property type="match status" value="1"/>
</dbReference>
<keyword evidence="5" id="KW-0560">Oxidoreductase</keyword>
<keyword evidence="4" id="KW-0574">Periplasm</keyword>
<keyword evidence="2 6" id="KW-0500">Molybdenum</keyword>
<dbReference type="AlphaFoldDB" id="A0A844QJ26"/>
<dbReference type="Gene3D" id="3.40.228.10">
    <property type="entry name" value="Dimethylsulfoxide Reductase, domain 2"/>
    <property type="match status" value="1"/>
</dbReference>
<proteinExistence type="inferred from homology"/>
<dbReference type="InterPro" id="IPR050612">
    <property type="entry name" value="Prok_Mopterin_Oxidored"/>
</dbReference>
<evidence type="ECO:0000259" key="8">
    <source>
        <dbReference type="Pfam" id="PF00384"/>
    </source>
</evidence>
<evidence type="ECO:0000256" key="4">
    <source>
        <dbReference type="ARBA" id="ARBA00022764"/>
    </source>
</evidence>
<dbReference type="InterPro" id="IPR041954">
    <property type="entry name" value="CT_DMSOR/BSOR/TMAOR"/>
</dbReference>
<dbReference type="Gene3D" id="2.40.40.20">
    <property type="match status" value="1"/>
</dbReference>
<dbReference type="RefSeq" id="WP_156713517.1">
    <property type="nucleotide sequence ID" value="NZ_WPHG01000003.1"/>
</dbReference>
<dbReference type="NCBIfam" id="TIGR00509">
    <property type="entry name" value="bisC_fam"/>
    <property type="match status" value="1"/>
</dbReference>
<keyword evidence="12" id="KW-1185">Reference proteome</keyword>
<gene>
    <name evidence="11" type="ORF">GN330_15255</name>
</gene>
<feature type="compositionally biased region" description="Basic and acidic residues" evidence="7">
    <location>
        <begin position="717"/>
        <end position="728"/>
    </location>
</feature>
<feature type="binding site" evidence="6">
    <location>
        <position position="505"/>
    </location>
    <ligand>
        <name>Mo-bis(molybdopterin guanine dinucleotide)</name>
        <dbReference type="ChEBI" id="CHEBI:60539"/>
    </ligand>
</feature>